<gene>
    <name evidence="2" type="ORF">Slin15195_G022820</name>
</gene>
<name>A0A9Q9EH56_9PEZI</name>
<evidence type="ECO:0000313" key="2">
    <source>
        <dbReference type="EMBL" id="USW48963.1"/>
    </source>
</evidence>
<sequence>MPPKGCASQARDKASIPTSSLPTPLTSNQATSNTIVTKRGKVYEVTAAASRPKRGTRQASLVTAAPADPTINHTNAEPDPELNLSTGKTHFRFSDLAPELRNIVYERHLEDVDVCLPSSRSGDLIVCSPLLVLSKKFGKEFRDLAVSTAFELVTHVVHYDFQHVVDFLEHSAREDVLQRLDSGSQKLKIVLSFPGHVYGTEERTPDDEQLVEWLNRAGDPARRGNTIDTLYEATIRDLIKMDCWSDWPWPPYRFYDSDPLYHAWDPEIFGGPNPNDSNFPEARNREADKIRHALISWYVDYGLDGLRDEHEEAHLASRDSGPPVSLKLYALYYHRCVPHYTGDSESEEECENGSVESDDASEWSSDAEVKDTGVEHDKDEIEVIQG</sequence>
<feature type="compositionally biased region" description="Polar residues" evidence="1">
    <location>
        <begin position="16"/>
        <end position="30"/>
    </location>
</feature>
<reference evidence="2" key="1">
    <citation type="submission" date="2022-06" db="EMBL/GenBank/DDBJ databases">
        <title>Complete genome sequences of two strains of the flax pathogen Septoria linicola.</title>
        <authorList>
            <person name="Lapalu N."/>
            <person name="Simon A."/>
            <person name="Demenou B."/>
            <person name="Paumier D."/>
            <person name="Guillot M.-P."/>
            <person name="Gout L."/>
            <person name="Valade R."/>
        </authorList>
    </citation>
    <scope>NUCLEOTIDE SEQUENCE</scope>
    <source>
        <strain evidence="2">SE15195</strain>
    </source>
</reference>
<feature type="compositionally biased region" description="Basic and acidic residues" evidence="1">
    <location>
        <begin position="367"/>
        <end position="386"/>
    </location>
</feature>
<dbReference type="Proteomes" id="UP001056384">
    <property type="component" value="Chromosome 2"/>
</dbReference>
<feature type="compositionally biased region" description="Acidic residues" evidence="1">
    <location>
        <begin position="344"/>
        <end position="361"/>
    </location>
</feature>
<feature type="region of interest" description="Disordered" evidence="1">
    <location>
        <begin position="342"/>
        <end position="386"/>
    </location>
</feature>
<dbReference type="EMBL" id="CP099419">
    <property type="protein sequence ID" value="USW48963.1"/>
    <property type="molecule type" value="Genomic_DNA"/>
</dbReference>
<evidence type="ECO:0000313" key="3">
    <source>
        <dbReference type="Proteomes" id="UP001056384"/>
    </source>
</evidence>
<dbReference type="AlphaFoldDB" id="A0A9Q9EH56"/>
<proteinExistence type="predicted"/>
<organism evidence="2 3">
    <name type="scientific">Septoria linicola</name>
    <dbReference type="NCBI Taxonomy" id="215465"/>
    <lineage>
        <taxon>Eukaryota</taxon>
        <taxon>Fungi</taxon>
        <taxon>Dikarya</taxon>
        <taxon>Ascomycota</taxon>
        <taxon>Pezizomycotina</taxon>
        <taxon>Dothideomycetes</taxon>
        <taxon>Dothideomycetidae</taxon>
        <taxon>Mycosphaerellales</taxon>
        <taxon>Mycosphaerellaceae</taxon>
        <taxon>Septoria</taxon>
    </lineage>
</organism>
<protein>
    <submittedName>
        <fullName evidence="2">Uncharacterized protein</fullName>
    </submittedName>
</protein>
<keyword evidence="3" id="KW-1185">Reference proteome</keyword>
<accession>A0A9Q9EH56</accession>
<feature type="region of interest" description="Disordered" evidence="1">
    <location>
        <begin position="1"/>
        <end position="30"/>
    </location>
</feature>
<evidence type="ECO:0000256" key="1">
    <source>
        <dbReference type="SAM" id="MobiDB-lite"/>
    </source>
</evidence>